<keyword evidence="3" id="KW-1185">Reference proteome</keyword>
<organism evidence="2 3">
    <name type="scientific">Pichia sorbitophila (strain ATCC MYA-4447 / BCRC 22081 / CBS 7064 / NBRC 10061 / NRRL Y-12695)</name>
    <name type="common">Hybrid yeast</name>
    <dbReference type="NCBI Taxonomy" id="559304"/>
    <lineage>
        <taxon>Eukaryota</taxon>
        <taxon>Fungi</taxon>
        <taxon>Dikarya</taxon>
        <taxon>Ascomycota</taxon>
        <taxon>Saccharomycotina</taxon>
        <taxon>Pichiomycetes</taxon>
        <taxon>Debaryomycetaceae</taxon>
        <taxon>Millerozyma</taxon>
    </lineage>
</organism>
<evidence type="ECO:0000313" key="2">
    <source>
        <dbReference type="EMBL" id="CCE81325.1"/>
    </source>
</evidence>
<evidence type="ECO:0000313" key="3">
    <source>
        <dbReference type="Proteomes" id="UP000005222"/>
    </source>
</evidence>
<keyword evidence="1" id="KW-1133">Transmembrane helix</keyword>
<feature type="transmembrane region" description="Helical" evidence="1">
    <location>
        <begin position="103"/>
        <end position="131"/>
    </location>
</feature>
<keyword evidence="1" id="KW-0472">Membrane</keyword>
<reference evidence="2 3" key="1">
    <citation type="journal article" date="2012" name="G3 (Bethesda)">
        <title>Pichia sorbitophila, an interspecies yeast hybrid reveals early steps of genome resolution following polyploidization.</title>
        <authorList>
            <person name="Leh Louis V."/>
            <person name="Despons L."/>
            <person name="Friedrich A."/>
            <person name="Martin T."/>
            <person name="Durrens P."/>
            <person name="Casaregola S."/>
            <person name="Neuveglise C."/>
            <person name="Fairhead C."/>
            <person name="Marck C."/>
            <person name="Cruz J.A."/>
            <person name="Straub M.L."/>
            <person name="Kugler V."/>
            <person name="Sacerdot C."/>
            <person name="Uzunov Z."/>
            <person name="Thierry A."/>
            <person name="Weiss S."/>
            <person name="Bleykasten C."/>
            <person name="De Montigny J."/>
            <person name="Jacques N."/>
            <person name="Jung P."/>
            <person name="Lemaire M."/>
            <person name="Mallet S."/>
            <person name="Morel G."/>
            <person name="Richard G.F."/>
            <person name="Sarkar A."/>
            <person name="Savel G."/>
            <person name="Schacherer J."/>
            <person name="Seret M.L."/>
            <person name="Talla E."/>
            <person name="Samson G."/>
            <person name="Jubin C."/>
            <person name="Poulain J."/>
            <person name="Vacherie B."/>
            <person name="Barbe V."/>
            <person name="Pelletier E."/>
            <person name="Sherman D.J."/>
            <person name="Westhof E."/>
            <person name="Weissenbach J."/>
            <person name="Baret P.V."/>
            <person name="Wincker P."/>
            <person name="Gaillardin C."/>
            <person name="Dujon B."/>
            <person name="Souciet J.L."/>
        </authorList>
    </citation>
    <scope>NUCLEOTIDE SEQUENCE [LARGE SCALE GENOMIC DNA]</scope>
    <source>
        <strain evidence="3">ATCC MYA-4447 / BCRC 22081 / CBS 7064 / NBRC 10061 / NRRL Y-12695</strain>
    </source>
</reference>
<dbReference type="eggNOG" id="ENOG502SQW8">
    <property type="taxonomic scope" value="Eukaryota"/>
</dbReference>
<feature type="transmembrane region" description="Helical" evidence="1">
    <location>
        <begin position="68"/>
        <end position="91"/>
    </location>
</feature>
<feature type="transmembrane region" description="Helical" evidence="1">
    <location>
        <begin position="12"/>
        <end position="32"/>
    </location>
</feature>
<gene>
    <name evidence="2" type="primary">Piso0_001222</name>
    <name evidence="2" type="ORF">GNLVRS01_PISO0I00184g</name>
</gene>
<name>G8YDS6_PICSO</name>
<dbReference type="HOGENOM" id="CLU_839666_0_0_1"/>
<dbReference type="AlphaFoldDB" id="G8YDS6"/>
<accession>G8YDS6</accession>
<keyword evidence="1" id="KW-0812">Transmembrane</keyword>
<evidence type="ECO:0000256" key="1">
    <source>
        <dbReference type="SAM" id="Phobius"/>
    </source>
</evidence>
<dbReference type="EMBL" id="FO082051">
    <property type="protein sequence ID" value="CCE81325.1"/>
    <property type="molecule type" value="Genomic_DNA"/>
</dbReference>
<dbReference type="Proteomes" id="UP000005222">
    <property type="component" value="Chromosome I"/>
</dbReference>
<sequence>MVRKMTQDGRNPCFHLTIAAFVLIGIIIYFNWNTLFSSDNVRDTALQIRAPTLLAKYDQELQNQRRSLAATALGAGLSVSLALASASGYFLKVTCTGAAVTTVFGNIAGVGACLSSIAVFLVTTAIVGGLGANGVQSMNSRDESDNRYVYHDKYDVHLDRHGSVYEDHSIFNQTLASALSSLGVSNLVVFDHQHGSGKVIHTIQYTDKWGDHASFHADNDINSFLHTLAYDWLSNNSTGDVSLHKRGVNADVSSSTYTKGDAYSQFEAEEEGNAEEDEKAGDGNKRIEDYFSNQPSNKYCLQAVADGKHFMKGEVFFDGSGSSAGTCQNNI</sequence>
<proteinExistence type="predicted"/>
<protein>
    <submittedName>
        <fullName evidence="2">Piso0_001222 protein</fullName>
    </submittedName>
</protein>
<dbReference type="InParanoid" id="G8YDS6"/>